<protein>
    <submittedName>
        <fullName evidence="1">Uncharacterized protein</fullName>
    </submittedName>
</protein>
<reference evidence="1" key="1">
    <citation type="journal article" date="2015" name="Nature">
        <title>Complex archaea that bridge the gap between prokaryotes and eukaryotes.</title>
        <authorList>
            <person name="Spang A."/>
            <person name="Saw J.H."/>
            <person name="Jorgensen S.L."/>
            <person name="Zaremba-Niedzwiedzka K."/>
            <person name="Martijn J."/>
            <person name="Lind A.E."/>
            <person name="van Eijk R."/>
            <person name="Schleper C."/>
            <person name="Guy L."/>
            <person name="Ettema T.J."/>
        </authorList>
    </citation>
    <scope>NUCLEOTIDE SEQUENCE</scope>
</reference>
<sequence length="229" mass="26351">MPNNEIVFLYTENFEWKDGNRKIEFNNKPEINRVYVAARDKESGFYRLILPNSGFAAGIVVDNLKTESDRWDCNFIPLTYKNILSYKLHKDDIKMIHSEIDSNAISSEYPGMLEESPKDNVNTLARDKQVESVLYDAIQELKETDRIAYETIVGLTLYLATKFSIIDGDLFLDNAIREGNKLGKGASVALMLNEIQDYMLEDGSPHKLIKAVYYIVQETLRYKLTDQNE</sequence>
<accession>A0A0F9H0Q1</accession>
<dbReference type="AlphaFoldDB" id="A0A0F9H0Q1"/>
<proteinExistence type="predicted"/>
<dbReference type="EMBL" id="LAZR01016406">
    <property type="protein sequence ID" value="KKM04659.1"/>
    <property type="molecule type" value="Genomic_DNA"/>
</dbReference>
<organism evidence="1">
    <name type="scientific">marine sediment metagenome</name>
    <dbReference type="NCBI Taxonomy" id="412755"/>
    <lineage>
        <taxon>unclassified sequences</taxon>
        <taxon>metagenomes</taxon>
        <taxon>ecological metagenomes</taxon>
    </lineage>
</organism>
<gene>
    <name evidence="1" type="ORF">LCGC14_1762010</name>
</gene>
<comment type="caution">
    <text evidence="1">The sequence shown here is derived from an EMBL/GenBank/DDBJ whole genome shotgun (WGS) entry which is preliminary data.</text>
</comment>
<name>A0A0F9H0Q1_9ZZZZ</name>
<evidence type="ECO:0000313" key="1">
    <source>
        <dbReference type="EMBL" id="KKM04659.1"/>
    </source>
</evidence>